<dbReference type="RefSeq" id="YP_009189537.1">
    <property type="nucleotide sequence ID" value="NC_028676.1"/>
</dbReference>
<dbReference type="Pfam" id="PF25176">
    <property type="entry name" value="DUF7831"/>
    <property type="match status" value="1"/>
</dbReference>
<organism evidence="2 3">
    <name type="scientific">Sinorhizobium phage phiM9</name>
    <dbReference type="NCBI Taxonomy" id="1636182"/>
    <lineage>
        <taxon>Viruses</taxon>
        <taxon>Duplodnaviria</taxon>
        <taxon>Heunggongvirae</taxon>
        <taxon>Uroviricota</taxon>
        <taxon>Caudoviricetes</taxon>
        <taxon>Pootjesviridae</taxon>
        <taxon>Emnonavirus</taxon>
        <taxon>Emnonavirus phiM9</taxon>
    </lineage>
</organism>
<dbReference type="KEGG" id="vg:26517835"/>
<reference evidence="3" key="2">
    <citation type="submission" date="2015-03" db="EMBL/GenBank/DDBJ databases">
        <title>The genome and structure of Sinorhizobium meliloti phage phiM9.</title>
        <authorList>
            <person name="Johnson M.C."/>
            <person name="Tatum K.B."/>
            <person name="Lynn J.S."/>
            <person name="Brewer T.E."/>
            <person name="Washburn B.K."/>
            <person name="Stroupe M.E."/>
            <person name="Jones K.M."/>
        </authorList>
    </citation>
    <scope>NUCLEOTIDE SEQUENCE [LARGE SCALE GENOMIC DNA]</scope>
</reference>
<sequence>MPLEYRKFITRQMLKDEPDTLFVFGDNLSRVGLGGQAKEMRGEPNAVGIPTKKLPLMADHAFFTDDDYFLVLDQLLEADKRIVEHLNSGGTVVWPEDGIGTGLAQLDERAPMIAQKIAFMQYLYEYAFPPKLDVF</sequence>
<dbReference type="InterPro" id="IPR057153">
    <property type="entry name" value="DUF7831"/>
</dbReference>
<accession>A0A0F6R7L8</accession>
<dbReference type="Proteomes" id="UP000033804">
    <property type="component" value="Segment"/>
</dbReference>
<evidence type="ECO:0000313" key="2">
    <source>
        <dbReference type="EMBL" id="AKE44783.1"/>
    </source>
</evidence>
<gene>
    <name evidence="2" type="ORF">Sm_phiM9_155</name>
</gene>
<dbReference type="GeneID" id="26517835"/>
<dbReference type="EMBL" id="KP881232">
    <property type="protein sequence ID" value="AKE44783.1"/>
    <property type="molecule type" value="Genomic_DNA"/>
</dbReference>
<evidence type="ECO:0000259" key="1">
    <source>
        <dbReference type="Pfam" id="PF25176"/>
    </source>
</evidence>
<keyword evidence="3" id="KW-1185">Reference proteome</keyword>
<proteinExistence type="predicted"/>
<dbReference type="OrthoDB" id="24755at10239"/>
<name>A0A0F6R7L8_9CAUD</name>
<evidence type="ECO:0000313" key="3">
    <source>
        <dbReference type="Proteomes" id="UP000033804"/>
    </source>
</evidence>
<feature type="domain" description="DUF7831" evidence="1">
    <location>
        <begin position="4"/>
        <end position="118"/>
    </location>
</feature>
<reference evidence="2 3" key="1">
    <citation type="journal article" date="2015" name="J. Virol.">
        <title>Sinorhizobium meliloti Phage ?M9 Defines a New Group of T4 Superfamily Phages with Unusual Genomic Features but a Common T=16 Capsid.</title>
        <authorList>
            <person name="Johnson M.C."/>
            <person name="Tatum K.B."/>
            <person name="Lynn J.S."/>
            <person name="Brewer T.E."/>
            <person name="Lu S."/>
            <person name="Washburn B.K."/>
            <person name="Stroupe M.E."/>
            <person name="Jones K.M."/>
        </authorList>
    </citation>
    <scope>NUCLEOTIDE SEQUENCE [LARGE SCALE GENOMIC DNA]</scope>
</reference>
<protein>
    <recommendedName>
        <fullName evidence="1">DUF7831 domain-containing protein</fullName>
    </recommendedName>
</protein>